<dbReference type="InterPro" id="IPR046756">
    <property type="entry name" value="VAS1/VOA1_TM"/>
</dbReference>
<keyword evidence="9" id="KW-0961">Cell wall biogenesis/degradation</keyword>
<feature type="chain" id="PRO_5002952752" description="Protein BIG1" evidence="11">
    <location>
        <begin position="21"/>
        <end position="285"/>
    </location>
</feature>
<dbReference type="PANTHER" id="PTHR28285">
    <property type="entry name" value="PROTEIN BIG1"/>
    <property type="match status" value="1"/>
</dbReference>
<dbReference type="HOGENOM" id="CLU_082455_0_0_1"/>
<protein>
    <recommendedName>
        <fullName evidence="3">Protein BIG1</fullName>
    </recommendedName>
</protein>
<dbReference type="OrthoDB" id="9985059at2759"/>
<name>C5M7N8_CANTT</name>
<evidence type="ECO:0000259" key="12">
    <source>
        <dbReference type="Pfam" id="PF20520"/>
    </source>
</evidence>
<dbReference type="VEuPathDB" id="FungiDB:CTRG_01870"/>
<keyword evidence="8 10" id="KW-0472">Membrane</keyword>
<proteinExistence type="inferred from homology"/>
<dbReference type="STRING" id="294747.C5M7N8"/>
<sequence>MVSIVQLSTCFGFVFPIVMGFSNTGQVMIDALAGQLKDDVNQIIKLENFKETLIEETKKICQSENRNNVYIYQVDDITIKPEEAVLGLKFNQILYHDDKSVNLTKDMIFDGCEIKEYKQVEQISMQDIFNERKSDEDLVIVQVLPSFKSKGSLENIKEQVYDLYNDDDIVIQKRGNEQEQEEEDAVIEEEIEHDFEEAESLASEETDPVNILANSNKDKQSNNGTTIKHDNLFTKYQFFTSGIWSGIIVSLFLLTILYGALSWLTSLEITYASFEKQVDYDKKNE</sequence>
<dbReference type="GO" id="GO:0071555">
    <property type="term" value="P:cell wall organization"/>
    <property type="evidence" value="ECO:0007669"/>
    <property type="project" value="UniProtKB-KW"/>
</dbReference>
<reference evidence="13 14" key="1">
    <citation type="journal article" date="2009" name="Nature">
        <title>Evolution of pathogenicity and sexual reproduction in eight Candida genomes.</title>
        <authorList>
            <person name="Butler G."/>
            <person name="Rasmussen M.D."/>
            <person name="Lin M.F."/>
            <person name="Santos M.A."/>
            <person name="Sakthikumar S."/>
            <person name="Munro C.A."/>
            <person name="Rheinbay E."/>
            <person name="Grabherr M."/>
            <person name="Forche A."/>
            <person name="Reedy J.L."/>
            <person name="Agrafioti I."/>
            <person name="Arnaud M.B."/>
            <person name="Bates S."/>
            <person name="Brown A.J."/>
            <person name="Brunke S."/>
            <person name="Costanzo M.C."/>
            <person name="Fitzpatrick D.A."/>
            <person name="de Groot P.W."/>
            <person name="Harris D."/>
            <person name="Hoyer L.L."/>
            <person name="Hube B."/>
            <person name="Klis F.M."/>
            <person name="Kodira C."/>
            <person name="Lennard N."/>
            <person name="Logue M.E."/>
            <person name="Martin R."/>
            <person name="Neiman A.M."/>
            <person name="Nikolaou E."/>
            <person name="Quail M.A."/>
            <person name="Quinn J."/>
            <person name="Santos M.C."/>
            <person name="Schmitzberger F.F."/>
            <person name="Sherlock G."/>
            <person name="Shah P."/>
            <person name="Silverstein K.A."/>
            <person name="Skrzypek M.S."/>
            <person name="Soll D."/>
            <person name="Staggs R."/>
            <person name="Stansfield I."/>
            <person name="Stumpf M.P."/>
            <person name="Sudbery P.E."/>
            <person name="Srikantha T."/>
            <person name="Zeng Q."/>
            <person name="Berman J."/>
            <person name="Berriman M."/>
            <person name="Heitman J."/>
            <person name="Gow N.A."/>
            <person name="Lorenz M.C."/>
            <person name="Birren B.W."/>
            <person name="Kellis M."/>
            <person name="Cuomo C.A."/>
        </authorList>
    </citation>
    <scope>NUCLEOTIDE SEQUENCE [LARGE SCALE GENOMIC DNA]</scope>
    <source>
        <strain evidence="14">ATCC MYA-3404 / T1</strain>
    </source>
</reference>
<evidence type="ECO:0000256" key="9">
    <source>
        <dbReference type="ARBA" id="ARBA00023316"/>
    </source>
</evidence>
<evidence type="ECO:0000256" key="6">
    <source>
        <dbReference type="ARBA" id="ARBA00022824"/>
    </source>
</evidence>
<evidence type="ECO:0000313" key="13">
    <source>
        <dbReference type="EMBL" id="EER35008.1"/>
    </source>
</evidence>
<accession>C5M7N8</accession>
<evidence type="ECO:0000256" key="8">
    <source>
        <dbReference type="ARBA" id="ARBA00023136"/>
    </source>
</evidence>
<dbReference type="GO" id="GO:0006078">
    <property type="term" value="P:(1-&gt;6)-beta-D-glucan biosynthetic process"/>
    <property type="evidence" value="ECO:0007669"/>
    <property type="project" value="TreeGrafter"/>
</dbReference>
<dbReference type="GO" id="GO:0005789">
    <property type="term" value="C:endoplasmic reticulum membrane"/>
    <property type="evidence" value="ECO:0007669"/>
    <property type="project" value="UniProtKB-SubCell"/>
</dbReference>
<evidence type="ECO:0000256" key="11">
    <source>
        <dbReference type="SAM" id="SignalP"/>
    </source>
</evidence>
<feature type="transmembrane region" description="Helical" evidence="10">
    <location>
        <begin position="243"/>
        <end position="264"/>
    </location>
</feature>
<comment type="subcellular location">
    <subcellularLocation>
        <location evidence="1">Endoplasmic reticulum membrane</location>
        <topology evidence="1">Single-pass type I membrane protein</topology>
    </subcellularLocation>
</comment>
<evidence type="ECO:0000256" key="1">
    <source>
        <dbReference type="ARBA" id="ARBA00004115"/>
    </source>
</evidence>
<dbReference type="Pfam" id="PF20520">
    <property type="entry name" value="Ac45-VOA1_TM"/>
    <property type="match status" value="1"/>
</dbReference>
<keyword evidence="4 10" id="KW-0812">Transmembrane</keyword>
<evidence type="ECO:0000256" key="3">
    <source>
        <dbReference type="ARBA" id="ARBA00022089"/>
    </source>
</evidence>
<dbReference type="PANTHER" id="PTHR28285:SF1">
    <property type="entry name" value="PROTEIN BIG1"/>
    <property type="match status" value="1"/>
</dbReference>
<dbReference type="eggNOG" id="ENOG502S5C0">
    <property type="taxonomic scope" value="Eukaryota"/>
</dbReference>
<feature type="domain" description="V-type proton ATPase subunit S1/VOA1 transmembrane" evidence="12">
    <location>
        <begin position="237"/>
        <end position="276"/>
    </location>
</feature>
<dbReference type="KEGG" id="ctp:CTRG_01870"/>
<organism evidence="13 14">
    <name type="scientific">Candida tropicalis (strain ATCC MYA-3404 / T1)</name>
    <name type="common">Yeast</name>
    <dbReference type="NCBI Taxonomy" id="294747"/>
    <lineage>
        <taxon>Eukaryota</taxon>
        <taxon>Fungi</taxon>
        <taxon>Dikarya</taxon>
        <taxon>Ascomycota</taxon>
        <taxon>Saccharomycotina</taxon>
        <taxon>Pichiomycetes</taxon>
        <taxon>Debaryomycetaceae</taxon>
        <taxon>Candida/Lodderomyces clade</taxon>
        <taxon>Candida</taxon>
    </lineage>
</organism>
<evidence type="ECO:0000256" key="5">
    <source>
        <dbReference type="ARBA" id="ARBA00022729"/>
    </source>
</evidence>
<evidence type="ECO:0000256" key="4">
    <source>
        <dbReference type="ARBA" id="ARBA00022692"/>
    </source>
</evidence>
<dbReference type="AlphaFoldDB" id="C5M7N8"/>
<dbReference type="EMBL" id="GG692396">
    <property type="protein sequence ID" value="EER35008.1"/>
    <property type="molecule type" value="Genomic_DNA"/>
</dbReference>
<keyword evidence="6" id="KW-0256">Endoplasmic reticulum</keyword>
<keyword evidence="14" id="KW-1185">Reference proteome</keyword>
<evidence type="ECO:0000256" key="7">
    <source>
        <dbReference type="ARBA" id="ARBA00022989"/>
    </source>
</evidence>
<evidence type="ECO:0000256" key="10">
    <source>
        <dbReference type="SAM" id="Phobius"/>
    </source>
</evidence>
<dbReference type="GO" id="GO:0009272">
    <property type="term" value="P:fungal-type cell wall biogenesis"/>
    <property type="evidence" value="ECO:0007669"/>
    <property type="project" value="TreeGrafter"/>
</dbReference>
<dbReference type="InterPro" id="IPR037654">
    <property type="entry name" value="Big1"/>
</dbReference>
<evidence type="ECO:0000313" key="14">
    <source>
        <dbReference type="Proteomes" id="UP000002037"/>
    </source>
</evidence>
<dbReference type="RefSeq" id="XP_002547563.1">
    <property type="nucleotide sequence ID" value="XM_002547517.1"/>
</dbReference>
<gene>
    <name evidence="13" type="ORF">CTRG_01870</name>
</gene>
<dbReference type="Proteomes" id="UP000002037">
    <property type="component" value="Unassembled WGS sequence"/>
</dbReference>
<comment type="similarity">
    <text evidence="2">Belongs to the BIG1 family.</text>
</comment>
<dbReference type="GeneID" id="8300134"/>
<evidence type="ECO:0000256" key="2">
    <source>
        <dbReference type="ARBA" id="ARBA00008203"/>
    </source>
</evidence>
<feature type="signal peptide" evidence="11">
    <location>
        <begin position="1"/>
        <end position="20"/>
    </location>
</feature>
<keyword evidence="5 11" id="KW-0732">Signal</keyword>
<keyword evidence="7 10" id="KW-1133">Transmembrane helix</keyword>